<evidence type="ECO:0000313" key="2">
    <source>
        <dbReference type="Proteomes" id="UP001501337"/>
    </source>
</evidence>
<dbReference type="InterPro" id="IPR012933">
    <property type="entry name" value="HicA_mRNA_interferase"/>
</dbReference>
<sequence length="135" mass="14820">MAFTLCDANPPTQLSVQSFAMLSAAPGEATEFSCISSFDVLKLVAMDEQFDAKDFMSKSEKLIAKFKTTRGVFVWNDLVAMLGSIGFEMEQGSGSRVRFVKGDLIIKLHKPHPGNEVKAYAVKQIQQTLKAEGLI</sequence>
<reference evidence="2" key="1">
    <citation type="journal article" date="2019" name="Int. J. Syst. Evol. Microbiol.">
        <title>The Global Catalogue of Microorganisms (GCM) 10K type strain sequencing project: providing services to taxonomists for standard genome sequencing and annotation.</title>
        <authorList>
            <consortium name="The Broad Institute Genomics Platform"/>
            <consortium name="The Broad Institute Genome Sequencing Center for Infectious Disease"/>
            <person name="Wu L."/>
            <person name="Ma J."/>
        </authorList>
    </citation>
    <scope>NUCLEOTIDE SEQUENCE [LARGE SCALE GENOMIC DNA]</scope>
    <source>
        <strain evidence="2">JCM 17555</strain>
    </source>
</reference>
<dbReference type="RefSeq" id="WP_344808542.1">
    <property type="nucleotide sequence ID" value="NZ_BAABBO010000018.1"/>
</dbReference>
<keyword evidence="2" id="KW-1185">Reference proteome</keyword>
<name>A0ABP7PZT9_9GAMM</name>
<protein>
    <recommendedName>
        <fullName evidence="3">HicA-like toxin of HicAB toxin-antitoxin system</fullName>
    </recommendedName>
</protein>
<evidence type="ECO:0008006" key="3">
    <source>
        <dbReference type="Google" id="ProtNLM"/>
    </source>
</evidence>
<dbReference type="SUPFAM" id="SSF54786">
    <property type="entry name" value="YcfA/nrd intein domain"/>
    <property type="match status" value="1"/>
</dbReference>
<comment type="caution">
    <text evidence="1">The sequence shown here is derived from an EMBL/GenBank/DDBJ whole genome shotgun (WGS) entry which is preliminary data.</text>
</comment>
<dbReference type="Pfam" id="PF07927">
    <property type="entry name" value="HicA_toxin"/>
    <property type="match status" value="1"/>
</dbReference>
<gene>
    <name evidence="1" type="ORF">GCM10022278_33580</name>
</gene>
<accession>A0ABP7PZT9</accession>
<dbReference type="EMBL" id="BAABBO010000018">
    <property type="protein sequence ID" value="GAA3973771.1"/>
    <property type="molecule type" value="Genomic_DNA"/>
</dbReference>
<proteinExistence type="predicted"/>
<evidence type="ECO:0000313" key="1">
    <source>
        <dbReference type="EMBL" id="GAA3973771.1"/>
    </source>
</evidence>
<dbReference type="Proteomes" id="UP001501337">
    <property type="component" value="Unassembled WGS sequence"/>
</dbReference>
<organism evidence="1 2">
    <name type="scientific">Allohahella marinimesophila</name>
    <dbReference type="NCBI Taxonomy" id="1054972"/>
    <lineage>
        <taxon>Bacteria</taxon>
        <taxon>Pseudomonadati</taxon>
        <taxon>Pseudomonadota</taxon>
        <taxon>Gammaproteobacteria</taxon>
        <taxon>Oceanospirillales</taxon>
        <taxon>Hahellaceae</taxon>
        <taxon>Allohahella</taxon>
    </lineage>
</organism>